<comment type="caution">
    <text evidence="4">The sequence shown here is derived from an EMBL/GenBank/DDBJ whole genome shotgun (WGS) entry which is preliminary data.</text>
</comment>
<feature type="chain" id="PRO_5046420888" description="RlpA-like protein double-psi beta-barrel domain-containing protein" evidence="2">
    <location>
        <begin position="23"/>
        <end position="146"/>
    </location>
</feature>
<feature type="domain" description="RlpA-like protein double-psi beta-barrel" evidence="3">
    <location>
        <begin position="68"/>
        <end position="136"/>
    </location>
</feature>
<organism evidence="4 5">
    <name type="scientific">Marasmius crinis-equi</name>
    <dbReference type="NCBI Taxonomy" id="585013"/>
    <lineage>
        <taxon>Eukaryota</taxon>
        <taxon>Fungi</taxon>
        <taxon>Dikarya</taxon>
        <taxon>Basidiomycota</taxon>
        <taxon>Agaricomycotina</taxon>
        <taxon>Agaricomycetes</taxon>
        <taxon>Agaricomycetidae</taxon>
        <taxon>Agaricales</taxon>
        <taxon>Marasmiineae</taxon>
        <taxon>Marasmiaceae</taxon>
        <taxon>Marasmius</taxon>
    </lineage>
</organism>
<dbReference type="InterPro" id="IPR051477">
    <property type="entry name" value="Expansin_CellWall"/>
</dbReference>
<feature type="signal peptide" evidence="2">
    <location>
        <begin position="1"/>
        <end position="22"/>
    </location>
</feature>
<dbReference type="InterPro" id="IPR036908">
    <property type="entry name" value="RlpA-like_sf"/>
</dbReference>
<dbReference type="EMBL" id="JBAHYK010000058">
    <property type="protein sequence ID" value="KAL0579471.1"/>
    <property type="molecule type" value="Genomic_DNA"/>
</dbReference>
<evidence type="ECO:0000313" key="5">
    <source>
        <dbReference type="Proteomes" id="UP001465976"/>
    </source>
</evidence>
<reference evidence="4 5" key="1">
    <citation type="submission" date="2024-02" db="EMBL/GenBank/DDBJ databases">
        <title>A draft genome for the cacao thread blight pathogen Marasmius crinis-equi.</title>
        <authorList>
            <person name="Cohen S.P."/>
            <person name="Baruah I.K."/>
            <person name="Amoako-Attah I."/>
            <person name="Bukari Y."/>
            <person name="Meinhardt L.W."/>
            <person name="Bailey B.A."/>
        </authorList>
    </citation>
    <scope>NUCLEOTIDE SEQUENCE [LARGE SCALE GENOMIC DNA]</scope>
    <source>
        <strain evidence="4 5">GH-76</strain>
    </source>
</reference>
<dbReference type="SUPFAM" id="SSF50685">
    <property type="entry name" value="Barwin-like endoglucanases"/>
    <property type="match status" value="1"/>
</dbReference>
<sequence>MFFSPVKALGVAITLLAATCQTQVGAAPAGGIEALEARASKTLTGDATFYDPGLGACGKTNNGGQLIAAVAAPVFDGFPGAGANPNANPICGKKAKVTFKGKSVTVNIVDRCPGCGSSGIDLSPAAFSKLASQSVGRLTGVKWTIA</sequence>
<dbReference type="Proteomes" id="UP001465976">
    <property type="component" value="Unassembled WGS sequence"/>
</dbReference>
<dbReference type="CDD" id="cd22191">
    <property type="entry name" value="DPBB_RlpA_EXP_N-like"/>
    <property type="match status" value="1"/>
</dbReference>
<evidence type="ECO:0000256" key="2">
    <source>
        <dbReference type="SAM" id="SignalP"/>
    </source>
</evidence>
<name>A0ABR3FVD3_9AGAR</name>
<protein>
    <recommendedName>
        <fullName evidence="3">RlpA-like protein double-psi beta-barrel domain-containing protein</fullName>
    </recommendedName>
</protein>
<keyword evidence="5" id="KW-1185">Reference proteome</keyword>
<dbReference type="PANTHER" id="PTHR31836">
    <property type="match status" value="1"/>
</dbReference>
<dbReference type="PANTHER" id="PTHR31836:SF28">
    <property type="entry name" value="SRCR DOMAIN-CONTAINING PROTEIN-RELATED"/>
    <property type="match status" value="1"/>
</dbReference>
<evidence type="ECO:0000256" key="1">
    <source>
        <dbReference type="ARBA" id="ARBA00022729"/>
    </source>
</evidence>
<gene>
    <name evidence="4" type="ORF">V5O48_002513</name>
</gene>
<dbReference type="Pfam" id="PF03330">
    <property type="entry name" value="DPBB_1"/>
    <property type="match status" value="1"/>
</dbReference>
<evidence type="ECO:0000259" key="3">
    <source>
        <dbReference type="Pfam" id="PF03330"/>
    </source>
</evidence>
<dbReference type="Gene3D" id="2.40.40.10">
    <property type="entry name" value="RlpA-like domain"/>
    <property type="match status" value="1"/>
</dbReference>
<accession>A0ABR3FVD3</accession>
<evidence type="ECO:0000313" key="4">
    <source>
        <dbReference type="EMBL" id="KAL0579471.1"/>
    </source>
</evidence>
<proteinExistence type="predicted"/>
<dbReference type="InterPro" id="IPR009009">
    <property type="entry name" value="RlpA-like_DPBB"/>
</dbReference>
<keyword evidence="1 2" id="KW-0732">Signal</keyword>